<evidence type="ECO:0000313" key="3">
    <source>
        <dbReference type="EMBL" id="MBB3897990.1"/>
    </source>
</evidence>
<organism evidence="3 4">
    <name type="scientific">Roseococcus suduntuyensis</name>
    <dbReference type="NCBI Taxonomy" id="455361"/>
    <lineage>
        <taxon>Bacteria</taxon>
        <taxon>Pseudomonadati</taxon>
        <taxon>Pseudomonadota</taxon>
        <taxon>Alphaproteobacteria</taxon>
        <taxon>Acetobacterales</taxon>
        <taxon>Roseomonadaceae</taxon>
        <taxon>Roseococcus</taxon>
    </lineage>
</organism>
<feature type="signal peptide" evidence="2">
    <location>
        <begin position="1"/>
        <end position="23"/>
    </location>
</feature>
<dbReference type="InterPro" id="IPR042100">
    <property type="entry name" value="Bug_dom1"/>
</dbReference>
<dbReference type="RefSeq" id="WP_184383096.1">
    <property type="nucleotide sequence ID" value="NZ_JACIDJ010000002.1"/>
</dbReference>
<comment type="caution">
    <text evidence="3">The sequence shown here is derived from an EMBL/GenBank/DDBJ whole genome shotgun (WGS) entry which is preliminary data.</text>
</comment>
<feature type="chain" id="PRO_5033009331" evidence="2">
    <location>
        <begin position="24"/>
        <end position="324"/>
    </location>
</feature>
<reference evidence="3 4" key="1">
    <citation type="submission" date="2020-08" db="EMBL/GenBank/DDBJ databases">
        <title>Genomic Encyclopedia of Type Strains, Phase IV (KMG-IV): sequencing the most valuable type-strain genomes for metagenomic binning, comparative biology and taxonomic classification.</title>
        <authorList>
            <person name="Goeker M."/>
        </authorList>
    </citation>
    <scope>NUCLEOTIDE SEQUENCE [LARGE SCALE GENOMIC DNA]</scope>
    <source>
        <strain evidence="3 4">DSM 19979</strain>
    </source>
</reference>
<sequence length="324" mass="34309">MFQRRTLLGASLALPALSAPAIAQGGWRPSRPITLVVPFGAGSGTDAVTRILAQMLSAEMDGATITVENRAGANGTIAAMAVARAQPDGHTLLVTTNTPHAANPWLLRRLDYDPIADFTPISRLGNYAFWLVVHPDIPARTLSEFIAHVRANPGRITYASGNGSGIVGGAAVAKHAGVEMTHVPYRSVPPALTDLLTNRVNCMVVDFAPSIAHVTEGRLRALGVTSSQRSRLAPDVPTLAEGGMTGFEMLSWAALLGPARLPPEVTATLGSAMQRLGAKPEYRERLAQARFEGLTSTPEELGRFIVAQIAAWGEMIRSAGIEPE</sequence>
<keyword evidence="3" id="KW-0675">Receptor</keyword>
<comment type="similarity">
    <text evidence="1">Belongs to the UPF0065 (bug) family.</text>
</comment>
<evidence type="ECO:0000313" key="4">
    <source>
        <dbReference type="Proteomes" id="UP000553193"/>
    </source>
</evidence>
<dbReference type="EMBL" id="JACIDJ010000002">
    <property type="protein sequence ID" value="MBB3897990.1"/>
    <property type="molecule type" value="Genomic_DNA"/>
</dbReference>
<dbReference type="PIRSF" id="PIRSF017082">
    <property type="entry name" value="YflP"/>
    <property type="match status" value="1"/>
</dbReference>
<dbReference type="Pfam" id="PF03401">
    <property type="entry name" value="TctC"/>
    <property type="match status" value="1"/>
</dbReference>
<keyword evidence="4" id="KW-1185">Reference proteome</keyword>
<keyword evidence="2" id="KW-0732">Signal</keyword>
<protein>
    <submittedName>
        <fullName evidence="3">Tripartite-type tricarboxylate transporter receptor subunit TctC</fullName>
    </submittedName>
</protein>
<dbReference type="InterPro" id="IPR005064">
    <property type="entry name" value="BUG"/>
</dbReference>
<dbReference type="Gene3D" id="3.40.190.10">
    <property type="entry name" value="Periplasmic binding protein-like II"/>
    <property type="match status" value="1"/>
</dbReference>
<dbReference type="Proteomes" id="UP000553193">
    <property type="component" value="Unassembled WGS sequence"/>
</dbReference>
<proteinExistence type="inferred from homology"/>
<accession>A0A840ACE3</accession>
<dbReference type="PANTHER" id="PTHR42928:SF5">
    <property type="entry name" value="BLR1237 PROTEIN"/>
    <property type="match status" value="1"/>
</dbReference>
<dbReference type="CDD" id="cd07012">
    <property type="entry name" value="PBP2_Bug_TTT"/>
    <property type="match status" value="1"/>
</dbReference>
<dbReference type="Gene3D" id="3.40.190.150">
    <property type="entry name" value="Bordetella uptake gene, domain 1"/>
    <property type="match status" value="1"/>
</dbReference>
<dbReference type="PANTHER" id="PTHR42928">
    <property type="entry name" value="TRICARBOXYLATE-BINDING PROTEIN"/>
    <property type="match status" value="1"/>
</dbReference>
<dbReference type="SUPFAM" id="SSF53850">
    <property type="entry name" value="Periplasmic binding protein-like II"/>
    <property type="match status" value="1"/>
</dbReference>
<evidence type="ECO:0000256" key="1">
    <source>
        <dbReference type="ARBA" id="ARBA00006987"/>
    </source>
</evidence>
<name>A0A840ACE3_9PROT</name>
<dbReference type="AlphaFoldDB" id="A0A840ACE3"/>
<gene>
    <name evidence="3" type="ORF">GGQ83_001427</name>
</gene>
<evidence type="ECO:0000256" key="2">
    <source>
        <dbReference type="SAM" id="SignalP"/>
    </source>
</evidence>